<keyword evidence="2 4" id="KW-0378">Hydrolase</keyword>
<comment type="caution">
    <text evidence="8">The sequence shown here is derived from an EMBL/GenBank/DDBJ whole genome shotgun (WGS) entry which is preliminary data.</text>
</comment>
<feature type="region of interest" description="Disordered" evidence="5">
    <location>
        <begin position="30"/>
        <end position="70"/>
    </location>
</feature>
<dbReference type="GO" id="GO:0006080">
    <property type="term" value="P:substituted mannan metabolic process"/>
    <property type="evidence" value="ECO:0007669"/>
    <property type="project" value="InterPro"/>
</dbReference>
<evidence type="ECO:0000256" key="6">
    <source>
        <dbReference type="SAM" id="SignalP"/>
    </source>
</evidence>
<feature type="compositionally biased region" description="Pro residues" evidence="5">
    <location>
        <begin position="44"/>
        <end position="59"/>
    </location>
</feature>
<keyword evidence="3 4" id="KW-0326">Glycosidase</keyword>
<feature type="compositionally biased region" description="Low complexity" evidence="5">
    <location>
        <begin position="33"/>
        <end position="43"/>
    </location>
</feature>
<evidence type="ECO:0000259" key="7">
    <source>
        <dbReference type="PROSITE" id="PS51764"/>
    </source>
</evidence>
<reference evidence="8" key="2">
    <citation type="submission" date="2023-01" db="EMBL/GenBank/DDBJ databases">
        <title>Gilvimarinus xylanilyticus HB14 isolated from Caulerpa lentillifera aquaculture base in Hainan, China.</title>
        <authorList>
            <person name="Zhang Y.-J."/>
        </authorList>
    </citation>
    <scope>NUCLEOTIDE SEQUENCE</scope>
    <source>
        <strain evidence="8">HB14</strain>
    </source>
</reference>
<dbReference type="Proteomes" id="UP001139319">
    <property type="component" value="Unassembled WGS sequence"/>
</dbReference>
<organism evidence="8 9">
    <name type="scientific">Gilvimarinus xylanilyticus</name>
    <dbReference type="NCBI Taxonomy" id="2944139"/>
    <lineage>
        <taxon>Bacteria</taxon>
        <taxon>Pseudomonadati</taxon>
        <taxon>Pseudomonadota</taxon>
        <taxon>Gammaproteobacteria</taxon>
        <taxon>Cellvibrionales</taxon>
        <taxon>Cellvibrionaceae</taxon>
        <taxon>Gilvimarinus</taxon>
    </lineage>
</organism>
<feature type="chain" id="PRO_5040791380" description="GH26 domain-containing protein" evidence="6">
    <location>
        <begin position="26"/>
        <end position="380"/>
    </location>
</feature>
<dbReference type="AlphaFoldDB" id="A0A9X2HYX6"/>
<evidence type="ECO:0000256" key="4">
    <source>
        <dbReference type="PROSITE-ProRule" id="PRU01100"/>
    </source>
</evidence>
<dbReference type="InterPro" id="IPR000805">
    <property type="entry name" value="Glyco_hydro_26"/>
</dbReference>
<comment type="similarity">
    <text evidence="1 4">Belongs to the glycosyl hydrolase 26 family.</text>
</comment>
<feature type="active site" description="Nucleophile" evidence="4">
    <location>
        <position position="292"/>
    </location>
</feature>
<sequence length="380" mass="41642">MKRKILTKTALALMAVLILSLVACGGAGGGSAGPASNGSGSPDPEAPAPEPTEPEPSTPQEPVSDMPSLNRPETEKTWVFIGQDNASVGGNFTYSNGYVDHLGVPAGITSYLGFGFDCLPVLPGLATSVDYGAGPINLKHYLDSGTLDGVRIHLSLDMAYGDSEVAIANGDKDACIEQMARFMGDYPEVFFFVRPGYEFDGAHNHYEPEAFKQAYRRIVDTFLEYELSNFNTVMSSVTPATKAGRWEQYWPGDDYVHWVGYSLFDSGLVLGASEPATVQFARNKQKPVFIAEAAPRGYQLDELSESESLALWDSWYRPVFAHIEQHADIIGVFAYINADWESQALWADEDWGDTRIQANVWLRSLWEEKVSTQGVTPSPE</sequence>
<reference evidence="8" key="1">
    <citation type="submission" date="2022-05" db="EMBL/GenBank/DDBJ databases">
        <authorList>
            <person name="Sun H.-N."/>
        </authorList>
    </citation>
    <scope>NUCLEOTIDE SEQUENCE</scope>
    <source>
        <strain evidence="8">HB14</strain>
    </source>
</reference>
<dbReference type="EMBL" id="JAMFTH010000008">
    <property type="protein sequence ID" value="MCP8900978.1"/>
    <property type="molecule type" value="Genomic_DNA"/>
</dbReference>
<dbReference type="PROSITE" id="PS51257">
    <property type="entry name" value="PROKAR_LIPOPROTEIN"/>
    <property type="match status" value="1"/>
</dbReference>
<evidence type="ECO:0000256" key="1">
    <source>
        <dbReference type="ARBA" id="ARBA00007754"/>
    </source>
</evidence>
<name>A0A9X2HYX6_9GAMM</name>
<evidence type="ECO:0000313" key="9">
    <source>
        <dbReference type="Proteomes" id="UP001139319"/>
    </source>
</evidence>
<dbReference type="GO" id="GO:0016985">
    <property type="term" value="F:mannan endo-1,4-beta-mannosidase activity"/>
    <property type="evidence" value="ECO:0007669"/>
    <property type="project" value="InterPro"/>
</dbReference>
<dbReference type="PANTHER" id="PTHR40079">
    <property type="entry name" value="MANNAN ENDO-1,4-BETA-MANNOSIDASE E-RELATED"/>
    <property type="match status" value="1"/>
</dbReference>
<keyword evidence="6" id="KW-0732">Signal</keyword>
<accession>A0A9X2HYX6</accession>
<gene>
    <name evidence="8" type="ORF">M6D89_16860</name>
</gene>
<dbReference type="Gene3D" id="3.20.20.80">
    <property type="entry name" value="Glycosidases"/>
    <property type="match status" value="1"/>
</dbReference>
<feature type="active site" description="Proton donor" evidence="4">
    <location>
        <position position="198"/>
    </location>
</feature>
<dbReference type="InterPro" id="IPR017853">
    <property type="entry name" value="GH"/>
</dbReference>
<dbReference type="InterPro" id="IPR022790">
    <property type="entry name" value="GH26_dom"/>
</dbReference>
<dbReference type="PANTHER" id="PTHR40079:SF4">
    <property type="entry name" value="GH26 DOMAIN-CONTAINING PROTEIN-RELATED"/>
    <property type="match status" value="1"/>
</dbReference>
<keyword evidence="9" id="KW-1185">Reference proteome</keyword>
<evidence type="ECO:0000256" key="2">
    <source>
        <dbReference type="ARBA" id="ARBA00022801"/>
    </source>
</evidence>
<dbReference type="RefSeq" id="WP_253969263.1">
    <property type="nucleotide sequence ID" value="NZ_JAMFTH010000008.1"/>
</dbReference>
<feature type="signal peptide" evidence="6">
    <location>
        <begin position="1"/>
        <end position="25"/>
    </location>
</feature>
<protein>
    <recommendedName>
        <fullName evidence="7">GH26 domain-containing protein</fullName>
    </recommendedName>
</protein>
<evidence type="ECO:0000256" key="3">
    <source>
        <dbReference type="ARBA" id="ARBA00023295"/>
    </source>
</evidence>
<evidence type="ECO:0000256" key="5">
    <source>
        <dbReference type="SAM" id="MobiDB-lite"/>
    </source>
</evidence>
<proteinExistence type="inferred from homology"/>
<feature type="domain" description="GH26" evidence="7">
    <location>
        <begin position="72"/>
        <end position="374"/>
    </location>
</feature>
<dbReference type="PROSITE" id="PS51764">
    <property type="entry name" value="GH26"/>
    <property type="match status" value="1"/>
</dbReference>
<dbReference type="SUPFAM" id="SSF51445">
    <property type="entry name" value="(Trans)glycosidases"/>
    <property type="match status" value="1"/>
</dbReference>
<evidence type="ECO:0000313" key="8">
    <source>
        <dbReference type="EMBL" id="MCP8900978.1"/>
    </source>
</evidence>